<evidence type="ECO:0000256" key="1">
    <source>
        <dbReference type="ARBA" id="ARBA00004141"/>
    </source>
</evidence>
<dbReference type="STRING" id="401625.A0A0P1BLC4"/>
<evidence type="ECO:0000313" key="8">
    <source>
        <dbReference type="EMBL" id="CEH17339.1"/>
    </source>
</evidence>
<feature type="region of interest" description="Disordered" evidence="6">
    <location>
        <begin position="9"/>
        <end position="70"/>
    </location>
</feature>
<dbReference type="GO" id="GO:0022857">
    <property type="term" value="F:transmembrane transporter activity"/>
    <property type="evidence" value="ECO:0007669"/>
    <property type="project" value="InterPro"/>
</dbReference>
<name>A0A0P1BLC4_9BASI</name>
<dbReference type="Gene3D" id="1.20.1250.20">
    <property type="entry name" value="MFS general substrate transporter like domains"/>
    <property type="match status" value="1"/>
</dbReference>
<feature type="transmembrane region" description="Helical" evidence="7">
    <location>
        <begin position="543"/>
        <end position="564"/>
    </location>
</feature>
<keyword evidence="5 7" id="KW-0472">Membrane</keyword>
<proteinExistence type="predicted"/>
<feature type="transmembrane region" description="Helical" evidence="7">
    <location>
        <begin position="426"/>
        <end position="443"/>
    </location>
</feature>
<dbReference type="InterPro" id="IPR036259">
    <property type="entry name" value="MFS_trans_sf"/>
</dbReference>
<dbReference type="InterPro" id="IPR011701">
    <property type="entry name" value="MFS"/>
</dbReference>
<keyword evidence="4 7" id="KW-1133">Transmembrane helix</keyword>
<feature type="transmembrane region" description="Helical" evidence="7">
    <location>
        <begin position="246"/>
        <end position="266"/>
    </location>
</feature>
<dbReference type="AlphaFoldDB" id="A0A0P1BLC4"/>
<feature type="transmembrane region" description="Helical" evidence="7">
    <location>
        <begin position="216"/>
        <end position="234"/>
    </location>
</feature>
<evidence type="ECO:0000256" key="5">
    <source>
        <dbReference type="ARBA" id="ARBA00023136"/>
    </source>
</evidence>
<dbReference type="FunFam" id="1.20.1250.20:FF:000106">
    <property type="entry name" value="MFS transporter, putative"/>
    <property type="match status" value="1"/>
</dbReference>
<feature type="transmembrane region" description="Helical" evidence="7">
    <location>
        <begin position="450"/>
        <end position="470"/>
    </location>
</feature>
<keyword evidence="2" id="KW-0813">Transport</keyword>
<dbReference type="PANTHER" id="PTHR43791:SF65">
    <property type="entry name" value="MAJOR FACILITATOR SUPERFAMILY (MFS) PROFILE DOMAIN-CONTAINING PROTEIN-RELATED"/>
    <property type="match status" value="1"/>
</dbReference>
<dbReference type="EMBL" id="CCYA01000254">
    <property type="protein sequence ID" value="CEH17339.1"/>
    <property type="molecule type" value="Genomic_DNA"/>
</dbReference>
<protein>
    <submittedName>
        <fullName evidence="8">Permease of the major facilitator superfamily</fullName>
    </submittedName>
</protein>
<sequence>MVAPIVAEIGPGVPVLPPHPGAVVPTSDSSSIASEKQDESGRKTINSDGELTLSGSETPSFSPPSGKNLAVEGLEPPRLVDLFLPQNKKRNQIKDLDTIATQRSVLDDPVKAQHFQPPTTWENYRNFDSEFRWTWREEKDLVRLLDRKVLAFACLAFVSLNLDRNNLLAANSDGMLPDLGLTQDDYGLANTLFKVCFLIAELPGQLISKRIGPDRFVPLQMGAWAILTIFQFFISGRTSYLLCRCLLGFCQGSFIPDLMLFLSLFYKNAELYMRLAIFWFGMQATSFVSSYFTYGLMQMGGVAGKEGWRWLFFWEGLLTLGMAVLAWFKMPPGPSQVKRGFYTDHDRQSKIAVMRIIRDDPGKATMHNRQGLSFKQFFETVLDYKMFPLYFHGLLFEVPQDTVQQYLTISLKQLGFSTLLSQTLSSVHYACTIFTSLAVNILVELTRTRALNCVLLGIWVLPCLIALKLLPFPNPWGFFAVATVLTSGPYIHPIQVAWVSEISGDVGKRALTASVYNMFVQGSSIIGSNTYRASDAPEYSKGNTVLIVLTTVNMLFYFFTRWFYRRINIKRDERWSSMSEEEKEHYLATTTDKGNDLLTFRFVF</sequence>
<dbReference type="PANTHER" id="PTHR43791">
    <property type="entry name" value="PERMEASE-RELATED"/>
    <property type="match status" value="1"/>
</dbReference>
<evidence type="ECO:0000313" key="9">
    <source>
        <dbReference type="Proteomes" id="UP000054845"/>
    </source>
</evidence>
<dbReference type="Proteomes" id="UP000054845">
    <property type="component" value="Unassembled WGS sequence"/>
</dbReference>
<comment type="subcellular location">
    <subcellularLocation>
        <location evidence="1">Membrane</location>
        <topology evidence="1">Multi-pass membrane protein</topology>
    </subcellularLocation>
</comment>
<dbReference type="OrthoDB" id="1935484at2759"/>
<dbReference type="GO" id="GO:0016020">
    <property type="term" value="C:membrane"/>
    <property type="evidence" value="ECO:0007669"/>
    <property type="project" value="UniProtKB-SubCell"/>
</dbReference>
<dbReference type="Pfam" id="PF07690">
    <property type="entry name" value="MFS_1"/>
    <property type="match status" value="1"/>
</dbReference>
<evidence type="ECO:0000256" key="7">
    <source>
        <dbReference type="SAM" id="Phobius"/>
    </source>
</evidence>
<feature type="transmembrane region" description="Helical" evidence="7">
    <location>
        <begin position="308"/>
        <end position="328"/>
    </location>
</feature>
<feature type="transmembrane region" description="Helical" evidence="7">
    <location>
        <begin position="272"/>
        <end position="296"/>
    </location>
</feature>
<keyword evidence="9" id="KW-1185">Reference proteome</keyword>
<evidence type="ECO:0000256" key="2">
    <source>
        <dbReference type="ARBA" id="ARBA00022448"/>
    </source>
</evidence>
<evidence type="ECO:0000256" key="3">
    <source>
        <dbReference type="ARBA" id="ARBA00022692"/>
    </source>
</evidence>
<dbReference type="SUPFAM" id="SSF103473">
    <property type="entry name" value="MFS general substrate transporter"/>
    <property type="match status" value="1"/>
</dbReference>
<reference evidence="8 9" key="1">
    <citation type="submission" date="2014-09" db="EMBL/GenBank/DDBJ databases">
        <authorList>
            <person name="Magalhaes I.L.F."/>
            <person name="Oliveira U."/>
            <person name="Santos F.R."/>
            <person name="Vidigal T.H.D.A."/>
            <person name="Brescovit A.D."/>
            <person name="Santos A.J."/>
        </authorList>
    </citation>
    <scope>NUCLEOTIDE SEQUENCE [LARGE SCALE GENOMIC DNA]</scope>
</reference>
<feature type="compositionally biased region" description="Polar residues" evidence="6">
    <location>
        <begin position="43"/>
        <end position="65"/>
    </location>
</feature>
<organism evidence="8 9">
    <name type="scientific">Ceraceosorus bombacis</name>
    <dbReference type="NCBI Taxonomy" id="401625"/>
    <lineage>
        <taxon>Eukaryota</taxon>
        <taxon>Fungi</taxon>
        <taxon>Dikarya</taxon>
        <taxon>Basidiomycota</taxon>
        <taxon>Ustilaginomycotina</taxon>
        <taxon>Exobasidiomycetes</taxon>
        <taxon>Ceraceosorales</taxon>
        <taxon>Ceraceosoraceae</taxon>
        <taxon>Ceraceosorus</taxon>
    </lineage>
</organism>
<keyword evidence="3 7" id="KW-0812">Transmembrane</keyword>
<evidence type="ECO:0000256" key="6">
    <source>
        <dbReference type="SAM" id="MobiDB-lite"/>
    </source>
</evidence>
<evidence type="ECO:0000256" key="4">
    <source>
        <dbReference type="ARBA" id="ARBA00022989"/>
    </source>
</evidence>
<accession>A0A0P1BLC4</accession>